<comment type="caution">
    <text evidence="2">The sequence shown here is derived from an EMBL/GenBank/DDBJ whole genome shotgun (WGS) entry which is preliminary data.</text>
</comment>
<dbReference type="InterPro" id="IPR013149">
    <property type="entry name" value="ADH-like_C"/>
</dbReference>
<dbReference type="InterPro" id="IPR013154">
    <property type="entry name" value="ADH-like_N"/>
</dbReference>
<dbReference type="InterPro" id="IPR052711">
    <property type="entry name" value="Zinc_ADH-like"/>
</dbReference>
<dbReference type="SUPFAM" id="SSF50129">
    <property type="entry name" value="GroES-like"/>
    <property type="match status" value="1"/>
</dbReference>
<dbReference type="Proteomes" id="UP000308549">
    <property type="component" value="Unassembled WGS sequence"/>
</dbReference>
<name>A0A4U0U8H7_9PEZI</name>
<dbReference type="InterPro" id="IPR036291">
    <property type="entry name" value="NAD(P)-bd_dom_sf"/>
</dbReference>
<dbReference type="GO" id="GO:0016491">
    <property type="term" value="F:oxidoreductase activity"/>
    <property type="evidence" value="ECO:0007669"/>
    <property type="project" value="InterPro"/>
</dbReference>
<dbReference type="PANTHER" id="PTHR45033:SF1">
    <property type="entry name" value="OXIDOREDUCTASE (EUROFUNG)"/>
    <property type="match status" value="1"/>
</dbReference>
<protein>
    <recommendedName>
        <fullName evidence="1">Enoyl reductase (ER) domain-containing protein</fullName>
    </recommendedName>
</protein>
<proteinExistence type="predicted"/>
<organism evidence="2 3">
    <name type="scientific">Salinomyces thailandicus</name>
    <dbReference type="NCBI Taxonomy" id="706561"/>
    <lineage>
        <taxon>Eukaryota</taxon>
        <taxon>Fungi</taxon>
        <taxon>Dikarya</taxon>
        <taxon>Ascomycota</taxon>
        <taxon>Pezizomycotina</taxon>
        <taxon>Dothideomycetes</taxon>
        <taxon>Dothideomycetidae</taxon>
        <taxon>Mycosphaerellales</taxon>
        <taxon>Teratosphaeriaceae</taxon>
        <taxon>Salinomyces</taxon>
    </lineage>
</organism>
<feature type="domain" description="Enoyl reductase (ER)" evidence="1">
    <location>
        <begin position="10"/>
        <end position="347"/>
    </location>
</feature>
<dbReference type="Gene3D" id="3.90.180.10">
    <property type="entry name" value="Medium-chain alcohol dehydrogenases, catalytic domain"/>
    <property type="match status" value="1"/>
</dbReference>
<dbReference type="Pfam" id="PF08240">
    <property type="entry name" value="ADH_N"/>
    <property type="match status" value="1"/>
</dbReference>
<gene>
    <name evidence="2" type="ORF">B0A50_01930</name>
</gene>
<evidence type="ECO:0000259" key="1">
    <source>
        <dbReference type="SMART" id="SM00829"/>
    </source>
</evidence>
<dbReference type="OrthoDB" id="3509362at2759"/>
<dbReference type="InterPro" id="IPR020843">
    <property type="entry name" value="ER"/>
</dbReference>
<dbReference type="InterPro" id="IPR011032">
    <property type="entry name" value="GroES-like_sf"/>
</dbReference>
<keyword evidence="3" id="KW-1185">Reference proteome</keyword>
<dbReference type="EMBL" id="NAJL01000009">
    <property type="protein sequence ID" value="TKA30962.1"/>
    <property type="molecule type" value="Genomic_DNA"/>
</dbReference>
<evidence type="ECO:0000313" key="2">
    <source>
        <dbReference type="EMBL" id="TKA30962.1"/>
    </source>
</evidence>
<reference evidence="2 3" key="1">
    <citation type="submission" date="2017-03" db="EMBL/GenBank/DDBJ databases">
        <title>Genomes of endolithic fungi from Antarctica.</title>
        <authorList>
            <person name="Coleine C."/>
            <person name="Masonjones S."/>
            <person name="Stajich J.E."/>
        </authorList>
    </citation>
    <scope>NUCLEOTIDE SEQUENCE [LARGE SCALE GENOMIC DNA]</scope>
    <source>
        <strain evidence="2 3">CCFEE 6315</strain>
    </source>
</reference>
<dbReference type="PANTHER" id="PTHR45033">
    <property type="match status" value="1"/>
</dbReference>
<dbReference type="Pfam" id="PF00107">
    <property type="entry name" value="ADH_zinc_N"/>
    <property type="match status" value="1"/>
</dbReference>
<dbReference type="AlphaFoldDB" id="A0A4U0U8H7"/>
<evidence type="ECO:0000313" key="3">
    <source>
        <dbReference type="Proteomes" id="UP000308549"/>
    </source>
</evidence>
<dbReference type="SMART" id="SM00829">
    <property type="entry name" value="PKS_ER"/>
    <property type="match status" value="1"/>
</dbReference>
<sequence>MKQWVTAQDGLDNLRLVEAETPSPKEGEVLVKINTVSLNYRDTEVIMGLYGHHVSIGHTKDLVPCSDICGTITESNSPAWKTGQRVMAIFNQTHLTGQVREKDLSSGLGLPLPGCLAEYRCFPASGLVAVPDYLKDEEASTLPIAAVTAWMAINGQRPLGHHAQNSNGAETVLIQGTGGVAIAGLQIAHAAGLKVIITSSSDEKLARAAKLGADAGINYREHPDWAAEVMRLTSNAGADIIFENGGAQTLRQSFDCVAWGGLIDCIGYLSGKEAVVGEQLHTNVLALRRNVTLKGILNGSKERFEEMVGFYEKEGVRPVVGRVFGFEEAKEGLKYLFSGGHFGKVVVRVA</sequence>
<dbReference type="CDD" id="cd08276">
    <property type="entry name" value="MDR7"/>
    <property type="match status" value="1"/>
</dbReference>
<accession>A0A4U0U8H7</accession>
<dbReference type="SUPFAM" id="SSF51735">
    <property type="entry name" value="NAD(P)-binding Rossmann-fold domains"/>
    <property type="match status" value="1"/>
</dbReference>
<dbReference type="Gene3D" id="3.40.50.720">
    <property type="entry name" value="NAD(P)-binding Rossmann-like Domain"/>
    <property type="match status" value="1"/>
</dbReference>